<reference evidence="8" key="1">
    <citation type="submission" date="2025-08" db="UniProtKB">
        <authorList>
            <consortium name="RefSeq"/>
        </authorList>
    </citation>
    <scope>IDENTIFICATION</scope>
    <source>
        <strain evidence="8">USDA-PBARC FA_bdor</strain>
        <tissue evidence="8">Whole organism</tissue>
    </source>
</reference>
<evidence type="ECO:0000256" key="5">
    <source>
        <dbReference type="ARBA" id="ARBA00023134"/>
    </source>
</evidence>
<dbReference type="PANTHER" id="PTHR42714:SF2">
    <property type="entry name" value="TRNA MODIFICATION GTPASE GTPBP3, MITOCHONDRIAL"/>
    <property type="match status" value="1"/>
</dbReference>
<evidence type="ECO:0000256" key="2">
    <source>
        <dbReference type="ARBA" id="ARBA00011043"/>
    </source>
</evidence>
<dbReference type="OrthoDB" id="188276at2759"/>
<dbReference type="Pfam" id="PF10396">
    <property type="entry name" value="TrmE_N"/>
    <property type="match status" value="1"/>
</dbReference>
<keyword evidence="4" id="KW-0547">Nucleotide-binding</keyword>
<dbReference type="Gene3D" id="3.30.1360.120">
    <property type="entry name" value="Probable tRNA modification gtpase trme, domain 1"/>
    <property type="match status" value="1"/>
</dbReference>
<dbReference type="PROSITE" id="PS51709">
    <property type="entry name" value="G_TRME"/>
    <property type="match status" value="1"/>
</dbReference>
<dbReference type="CDD" id="cd04164">
    <property type="entry name" value="trmE"/>
    <property type="match status" value="1"/>
</dbReference>
<dbReference type="Gene3D" id="1.20.120.430">
    <property type="entry name" value="tRNA modification GTPase MnmE domain 2"/>
    <property type="match status" value="1"/>
</dbReference>
<protein>
    <submittedName>
        <fullName evidence="8">tRNA modification GTPase GTPBP3, mitochondrial isoform X2</fullName>
    </submittedName>
</protein>
<dbReference type="SUPFAM" id="SSF116878">
    <property type="entry name" value="TrmE connector domain"/>
    <property type="match status" value="1"/>
</dbReference>
<gene>
    <name evidence="8" type="primary">LOC105268980</name>
</gene>
<evidence type="ECO:0000313" key="8">
    <source>
        <dbReference type="RefSeq" id="XP_011307226.1"/>
    </source>
</evidence>
<dbReference type="RefSeq" id="XP_011307226.1">
    <property type="nucleotide sequence ID" value="XM_011308924.1"/>
</dbReference>
<organism evidence="7 8">
    <name type="scientific">Fopius arisanus</name>
    <dbReference type="NCBI Taxonomy" id="64838"/>
    <lineage>
        <taxon>Eukaryota</taxon>
        <taxon>Metazoa</taxon>
        <taxon>Ecdysozoa</taxon>
        <taxon>Arthropoda</taxon>
        <taxon>Hexapoda</taxon>
        <taxon>Insecta</taxon>
        <taxon>Pterygota</taxon>
        <taxon>Neoptera</taxon>
        <taxon>Endopterygota</taxon>
        <taxon>Hymenoptera</taxon>
        <taxon>Apocrita</taxon>
        <taxon>Ichneumonoidea</taxon>
        <taxon>Braconidae</taxon>
        <taxon>Opiinae</taxon>
        <taxon>Fopius</taxon>
    </lineage>
</organism>
<keyword evidence="3" id="KW-0819">tRNA processing</keyword>
<evidence type="ECO:0000313" key="7">
    <source>
        <dbReference type="Proteomes" id="UP000694866"/>
    </source>
</evidence>
<sequence>MWKLNCERVMRRISALTSHRHNTGGILLTRMNGTLSTIYALSSGQGKCGVAVVRVSGSAAIEALRKMTNLTNPEPRRAFLRKIFDPVTRDVIDKGLCLWFPGPTSFTGEDSVEFQVHGGSAILQAIMSALGKLKFRPAEPETEQQRKQALLQADGNLKKLYNNWKAILSKSLAHIEAYIDFSEDDNLEGNILTITNQTIKDLISMISKHLADGRKGEILRVGVRTAIIGRPNVGKSSLMNYLVQRNAVIVTPIAGTTRDVVELNANICGYPVILADTAGLAERTQDIVEIEGIRRAKGYAKHADLIILMIDASSFVASQLDFPEYLKNYINQLEMSEIISADNGLSRNCVIVVNKTDLIEEEVKKELRKIEAVSISCTTEEGFGELMESLEKKFQTICGNPSREDPTISQARHRTHLTNCVEYLEKYLEMSSREKYDMVIAAQQIRNAMRELGKITGDISTEEILDIIFTSFCIGK</sequence>
<dbReference type="SUPFAM" id="SSF52540">
    <property type="entry name" value="P-loop containing nucleoside triphosphate hydrolases"/>
    <property type="match status" value="1"/>
</dbReference>
<dbReference type="GO" id="GO:0030488">
    <property type="term" value="P:tRNA methylation"/>
    <property type="evidence" value="ECO:0007669"/>
    <property type="project" value="TreeGrafter"/>
</dbReference>
<dbReference type="GeneID" id="105268980"/>
<evidence type="ECO:0000259" key="6">
    <source>
        <dbReference type="PROSITE" id="PS51709"/>
    </source>
</evidence>
<dbReference type="InterPro" id="IPR027368">
    <property type="entry name" value="MnmE_dom2"/>
</dbReference>
<dbReference type="FunFam" id="3.30.1360.120:FF:000007">
    <property type="entry name" value="tRNA modification GTPase GTPBP3, mitochondrial"/>
    <property type="match status" value="1"/>
</dbReference>
<dbReference type="Proteomes" id="UP000694866">
    <property type="component" value="Unplaced"/>
</dbReference>
<dbReference type="InterPro" id="IPR027417">
    <property type="entry name" value="P-loop_NTPase"/>
</dbReference>
<accession>A0A9R1U339</accession>
<dbReference type="AlphaFoldDB" id="A0A9R1U339"/>
<evidence type="ECO:0000256" key="4">
    <source>
        <dbReference type="ARBA" id="ARBA00022741"/>
    </source>
</evidence>
<dbReference type="InterPro" id="IPR005225">
    <property type="entry name" value="Small_GTP-bd"/>
</dbReference>
<dbReference type="Pfam" id="PF12631">
    <property type="entry name" value="MnmE_helical"/>
    <property type="match status" value="1"/>
</dbReference>
<dbReference type="GO" id="GO:0002098">
    <property type="term" value="P:tRNA wobble uridine modification"/>
    <property type="evidence" value="ECO:0007669"/>
    <property type="project" value="TreeGrafter"/>
</dbReference>
<dbReference type="GO" id="GO:0003924">
    <property type="term" value="F:GTPase activity"/>
    <property type="evidence" value="ECO:0007669"/>
    <property type="project" value="InterPro"/>
</dbReference>
<comment type="similarity">
    <text evidence="2">Belongs to the TRAFAC class TrmE-Era-EngA-EngB-Septin-like GTPase superfamily. TrmE GTPase family.</text>
</comment>
<evidence type="ECO:0000256" key="1">
    <source>
        <dbReference type="ARBA" id="ARBA00004173"/>
    </source>
</evidence>
<dbReference type="InterPro" id="IPR006073">
    <property type="entry name" value="GTP-bd"/>
</dbReference>
<dbReference type="SUPFAM" id="SSF103025">
    <property type="entry name" value="Folate-binding domain"/>
    <property type="match status" value="1"/>
</dbReference>
<dbReference type="PANTHER" id="PTHR42714">
    <property type="entry name" value="TRNA MODIFICATION GTPASE GTPBP3"/>
    <property type="match status" value="1"/>
</dbReference>
<dbReference type="CDD" id="cd14858">
    <property type="entry name" value="TrmE_N"/>
    <property type="match status" value="1"/>
</dbReference>
<dbReference type="InterPro" id="IPR004520">
    <property type="entry name" value="GTPase_MnmE"/>
</dbReference>
<dbReference type="GO" id="GO:0005525">
    <property type="term" value="F:GTP binding"/>
    <property type="evidence" value="ECO:0007669"/>
    <property type="project" value="UniProtKB-KW"/>
</dbReference>
<evidence type="ECO:0000256" key="3">
    <source>
        <dbReference type="ARBA" id="ARBA00022694"/>
    </source>
</evidence>
<dbReference type="InterPro" id="IPR025867">
    <property type="entry name" value="MnmE_helical"/>
</dbReference>
<dbReference type="InterPro" id="IPR031168">
    <property type="entry name" value="G_TrmE"/>
</dbReference>
<keyword evidence="7" id="KW-1185">Reference proteome</keyword>
<dbReference type="Pfam" id="PF01926">
    <property type="entry name" value="MMR_HSR1"/>
    <property type="match status" value="1"/>
</dbReference>
<dbReference type="GO" id="GO:0005739">
    <property type="term" value="C:mitochondrion"/>
    <property type="evidence" value="ECO:0007669"/>
    <property type="project" value="UniProtKB-SubCell"/>
</dbReference>
<dbReference type="HAMAP" id="MF_00379">
    <property type="entry name" value="GTPase_MnmE"/>
    <property type="match status" value="1"/>
</dbReference>
<keyword evidence="5" id="KW-0342">GTP-binding</keyword>
<proteinExistence type="inferred from homology"/>
<name>A0A9R1U339_9HYME</name>
<dbReference type="NCBIfam" id="TIGR00231">
    <property type="entry name" value="small_GTP"/>
    <property type="match status" value="1"/>
</dbReference>
<feature type="domain" description="TrmE-type G" evidence="6">
    <location>
        <begin position="222"/>
        <end position="395"/>
    </location>
</feature>
<dbReference type="Gene3D" id="3.40.50.300">
    <property type="entry name" value="P-loop containing nucleotide triphosphate hydrolases"/>
    <property type="match status" value="1"/>
</dbReference>
<dbReference type="InterPro" id="IPR018948">
    <property type="entry name" value="GTP-bd_TrmE_N"/>
</dbReference>
<comment type="subcellular location">
    <subcellularLocation>
        <location evidence="1">Mitochondrion</location>
    </subcellularLocation>
</comment>
<dbReference type="InterPro" id="IPR027266">
    <property type="entry name" value="TrmE/GcvT-like"/>
</dbReference>